<name>A0A1G7PB00_9BACT</name>
<evidence type="ECO:0000256" key="13">
    <source>
        <dbReference type="PROSITE-ProRule" id="PRU00169"/>
    </source>
</evidence>
<feature type="modified residue" description="4-aspartylphosphate" evidence="13">
    <location>
        <position position="613"/>
    </location>
</feature>
<proteinExistence type="predicted"/>
<feature type="transmembrane region" description="Helical" evidence="15">
    <location>
        <begin position="218"/>
        <end position="238"/>
    </location>
</feature>
<evidence type="ECO:0000256" key="12">
    <source>
        <dbReference type="ARBA" id="ARBA00023136"/>
    </source>
</evidence>
<dbReference type="InterPro" id="IPR004358">
    <property type="entry name" value="Sig_transdc_His_kin-like_C"/>
</dbReference>
<keyword evidence="6 13" id="KW-0597">Phosphoprotein</keyword>
<evidence type="ECO:0000313" key="19">
    <source>
        <dbReference type="Proteomes" id="UP000199355"/>
    </source>
</evidence>
<evidence type="ECO:0000259" key="16">
    <source>
        <dbReference type="PROSITE" id="PS50109"/>
    </source>
</evidence>
<keyword evidence="7" id="KW-0808">Transferase</keyword>
<dbReference type="InterPro" id="IPR001789">
    <property type="entry name" value="Sig_transdc_resp-reg_receiver"/>
</dbReference>
<comment type="subcellular location">
    <subcellularLocation>
        <location evidence="2">Cell inner membrane</location>
        <topology evidence="2">Multi-pass membrane protein</topology>
    </subcellularLocation>
</comment>
<feature type="domain" description="Response regulatory" evidence="17">
    <location>
        <begin position="561"/>
        <end position="684"/>
    </location>
</feature>
<keyword evidence="10" id="KW-0067">ATP-binding</keyword>
<sequence length="826" mass="87206">MTHARPLCRTPGRLLWLPVAACALWLFLTAGLYRQALHAETTHRLELERIRLATVARQLLDVRNWNAAHGGVYVRQSPYGPPNPWLPEGERTLATADGRTLVLMNPAYMSRQLAERTAEPGLSISIVSPRPLRPENLADAWENGALLQCAEGPREIFTPPQADAQGRLRLLSVLTARPDCLRCHQGSKEGEILGGISVSQDAAAYLSGLRAQTRHMRLLYGLLGLTGMLGIGGATLYLTRRRWLAEETSRLKGDLLARLGHDMRTPLTAMLGMTELLRRPELRPPEKARALNYLAQAGGALLEMVGDITDHAALERAAPALRVAPFGLRACLGECLALYRPVAEAKGLFLRLNVPDDVPDAVTGDGFRLRQALGNLVSNAVKFTEQGGVRVDVRARPGGRKDRDLRCSLAVTDTGPGLRPEEQERVFASFQRGEAAASCPGTGLGLGMARRLARRMGGDVSLRSRPGEGACFTLEIHLRTAEEQDAGGRPSAPPVPQTLTDPAPRPPMAAEADLASPRPPGAAPSAPVAAHCADAAAPAANAPDSPADAPPAATAALNGLRVLLAEDNPATAYYLQHMLTRAGAATRLLADGEAALALLRDAAQGPWDILLLDACLPGRSGLEVLEAVRAGQTAAPQDQKILLCTASPAMTEAPEARRRAALADGLLRKPCSFAALHRALAALRSPAAPLSAAAARSEADAPGTKAPCALLPDAAPPVWDRKAALEAVDNDPALLSRLAAVAAQDLRARADALAALPPKPTALPELRRLAHACKNTAGSLCLGPLRRAAAALEQARAEDAPAARAALAAALREALETLGGDAWPAS</sequence>
<dbReference type="PANTHER" id="PTHR43047">
    <property type="entry name" value="TWO-COMPONENT HISTIDINE PROTEIN KINASE"/>
    <property type="match status" value="1"/>
</dbReference>
<evidence type="ECO:0000256" key="4">
    <source>
        <dbReference type="ARBA" id="ARBA00022475"/>
    </source>
</evidence>
<keyword evidence="11 15" id="KW-1133">Transmembrane helix</keyword>
<dbReference type="InterPro" id="IPR003594">
    <property type="entry name" value="HATPase_dom"/>
</dbReference>
<evidence type="ECO:0000256" key="11">
    <source>
        <dbReference type="ARBA" id="ARBA00022989"/>
    </source>
</evidence>
<protein>
    <recommendedName>
        <fullName evidence="3">histidine kinase</fullName>
        <ecNumber evidence="3">2.7.13.3</ecNumber>
    </recommendedName>
</protein>
<dbReference type="Pfam" id="PF00072">
    <property type="entry name" value="Response_reg"/>
    <property type="match status" value="1"/>
</dbReference>
<keyword evidence="12 15" id="KW-0472">Membrane</keyword>
<dbReference type="InterPro" id="IPR011006">
    <property type="entry name" value="CheY-like_superfamily"/>
</dbReference>
<dbReference type="Gene3D" id="3.40.50.2300">
    <property type="match status" value="1"/>
</dbReference>
<dbReference type="GO" id="GO:0000155">
    <property type="term" value="F:phosphorelay sensor kinase activity"/>
    <property type="evidence" value="ECO:0007669"/>
    <property type="project" value="InterPro"/>
</dbReference>
<evidence type="ECO:0000256" key="6">
    <source>
        <dbReference type="ARBA" id="ARBA00022553"/>
    </source>
</evidence>
<dbReference type="SMART" id="SM00387">
    <property type="entry name" value="HATPase_c"/>
    <property type="match status" value="1"/>
</dbReference>
<dbReference type="SUPFAM" id="SSF52172">
    <property type="entry name" value="CheY-like"/>
    <property type="match status" value="1"/>
</dbReference>
<dbReference type="PROSITE" id="PS50110">
    <property type="entry name" value="RESPONSE_REGULATORY"/>
    <property type="match status" value="1"/>
</dbReference>
<dbReference type="Gene3D" id="1.10.287.130">
    <property type="match status" value="1"/>
</dbReference>
<keyword evidence="5" id="KW-0997">Cell inner membrane</keyword>
<dbReference type="Pfam" id="PF01627">
    <property type="entry name" value="Hpt"/>
    <property type="match status" value="1"/>
</dbReference>
<dbReference type="PRINTS" id="PR00344">
    <property type="entry name" value="BCTRLSENSOR"/>
</dbReference>
<evidence type="ECO:0000256" key="14">
    <source>
        <dbReference type="SAM" id="MobiDB-lite"/>
    </source>
</evidence>
<gene>
    <name evidence="18" type="ORF">SAMN05192586_11519</name>
</gene>
<dbReference type="EC" id="2.7.13.3" evidence="3"/>
<keyword evidence="19" id="KW-1185">Reference proteome</keyword>
<dbReference type="SUPFAM" id="SSF47226">
    <property type="entry name" value="Histidine-containing phosphotransfer domain, HPT domain"/>
    <property type="match status" value="1"/>
</dbReference>
<dbReference type="InterPro" id="IPR036641">
    <property type="entry name" value="HPT_dom_sf"/>
</dbReference>
<evidence type="ECO:0000256" key="9">
    <source>
        <dbReference type="ARBA" id="ARBA00022777"/>
    </source>
</evidence>
<dbReference type="InterPro" id="IPR003661">
    <property type="entry name" value="HisK_dim/P_dom"/>
</dbReference>
<dbReference type="InterPro" id="IPR036890">
    <property type="entry name" value="HATPase_C_sf"/>
</dbReference>
<dbReference type="SMART" id="SM00388">
    <property type="entry name" value="HisKA"/>
    <property type="match status" value="1"/>
</dbReference>
<keyword evidence="8 15" id="KW-0812">Transmembrane</keyword>
<keyword evidence="9" id="KW-0418">Kinase</keyword>
<feature type="domain" description="Histidine kinase" evidence="16">
    <location>
        <begin position="258"/>
        <end position="480"/>
    </location>
</feature>
<evidence type="ECO:0000256" key="1">
    <source>
        <dbReference type="ARBA" id="ARBA00000085"/>
    </source>
</evidence>
<evidence type="ECO:0000256" key="2">
    <source>
        <dbReference type="ARBA" id="ARBA00004429"/>
    </source>
</evidence>
<accession>A0A1G7PB00</accession>
<dbReference type="PROSITE" id="PS50109">
    <property type="entry name" value="HIS_KIN"/>
    <property type="match status" value="1"/>
</dbReference>
<dbReference type="Gene3D" id="1.20.120.160">
    <property type="entry name" value="HPT domain"/>
    <property type="match status" value="1"/>
</dbReference>
<evidence type="ECO:0000256" key="15">
    <source>
        <dbReference type="SAM" id="Phobius"/>
    </source>
</evidence>
<dbReference type="STRING" id="571438.SAMN05192586_11519"/>
<dbReference type="InterPro" id="IPR021796">
    <property type="entry name" value="Tll0287-like_dom"/>
</dbReference>
<keyword evidence="10" id="KW-0547">Nucleotide-binding</keyword>
<evidence type="ECO:0000256" key="7">
    <source>
        <dbReference type="ARBA" id="ARBA00022679"/>
    </source>
</evidence>
<dbReference type="InterPro" id="IPR005467">
    <property type="entry name" value="His_kinase_dom"/>
</dbReference>
<dbReference type="Pfam" id="PF02518">
    <property type="entry name" value="HATPase_c"/>
    <property type="match status" value="1"/>
</dbReference>
<dbReference type="SUPFAM" id="SSF55874">
    <property type="entry name" value="ATPase domain of HSP90 chaperone/DNA topoisomerase II/histidine kinase"/>
    <property type="match status" value="1"/>
</dbReference>
<evidence type="ECO:0000259" key="17">
    <source>
        <dbReference type="PROSITE" id="PS50110"/>
    </source>
</evidence>
<dbReference type="SUPFAM" id="SSF47384">
    <property type="entry name" value="Homodimeric domain of signal transducing histidine kinase"/>
    <property type="match status" value="1"/>
</dbReference>
<dbReference type="CDD" id="cd00082">
    <property type="entry name" value="HisKA"/>
    <property type="match status" value="1"/>
</dbReference>
<dbReference type="Pfam" id="PF00512">
    <property type="entry name" value="HisKA"/>
    <property type="match status" value="1"/>
</dbReference>
<dbReference type="InterPro" id="IPR008207">
    <property type="entry name" value="Sig_transdc_His_kin_Hpt_dom"/>
</dbReference>
<evidence type="ECO:0000256" key="8">
    <source>
        <dbReference type="ARBA" id="ARBA00022692"/>
    </source>
</evidence>
<dbReference type="InterPro" id="IPR036097">
    <property type="entry name" value="HisK_dim/P_sf"/>
</dbReference>
<feature type="transmembrane region" description="Helical" evidence="15">
    <location>
        <begin position="15"/>
        <end position="33"/>
    </location>
</feature>
<comment type="catalytic activity">
    <reaction evidence="1">
        <text>ATP + protein L-histidine = ADP + protein N-phospho-L-histidine.</text>
        <dbReference type="EC" id="2.7.13.3"/>
    </reaction>
</comment>
<evidence type="ECO:0000256" key="3">
    <source>
        <dbReference type="ARBA" id="ARBA00012438"/>
    </source>
</evidence>
<dbReference type="AlphaFoldDB" id="A0A1G7PB00"/>
<keyword evidence="4" id="KW-1003">Cell membrane</keyword>
<reference evidence="19" key="1">
    <citation type="submission" date="2016-10" db="EMBL/GenBank/DDBJ databases">
        <authorList>
            <person name="Varghese N."/>
            <person name="Submissions S."/>
        </authorList>
    </citation>
    <scope>NUCLEOTIDE SEQUENCE [LARGE SCALE GENOMIC DNA]</scope>
    <source>
        <strain evidence="19">KHC7</strain>
    </source>
</reference>
<dbReference type="Proteomes" id="UP000199355">
    <property type="component" value="Unassembled WGS sequence"/>
</dbReference>
<dbReference type="Gene3D" id="3.30.565.10">
    <property type="entry name" value="Histidine kinase-like ATPase, C-terminal domain"/>
    <property type="match status" value="1"/>
</dbReference>
<dbReference type="EMBL" id="FNBX01000015">
    <property type="protein sequence ID" value="SDF83463.1"/>
    <property type="molecule type" value="Genomic_DNA"/>
</dbReference>
<evidence type="ECO:0000256" key="5">
    <source>
        <dbReference type="ARBA" id="ARBA00022519"/>
    </source>
</evidence>
<dbReference type="GO" id="GO:0005886">
    <property type="term" value="C:plasma membrane"/>
    <property type="evidence" value="ECO:0007669"/>
    <property type="project" value="UniProtKB-SubCell"/>
</dbReference>
<feature type="region of interest" description="Disordered" evidence="14">
    <location>
        <begin position="482"/>
        <end position="529"/>
    </location>
</feature>
<dbReference type="CDD" id="cd16922">
    <property type="entry name" value="HATPase_EvgS-ArcB-TorS-like"/>
    <property type="match status" value="1"/>
</dbReference>
<dbReference type="CDD" id="cd00156">
    <property type="entry name" value="REC"/>
    <property type="match status" value="1"/>
</dbReference>
<dbReference type="SMART" id="SM00448">
    <property type="entry name" value="REC"/>
    <property type="match status" value="1"/>
</dbReference>
<evidence type="ECO:0000256" key="10">
    <source>
        <dbReference type="ARBA" id="ARBA00022840"/>
    </source>
</evidence>
<evidence type="ECO:0000313" key="18">
    <source>
        <dbReference type="EMBL" id="SDF83463.1"/>
    </source>
</evidence>
<dbReference type="Pfam" id="PF11845">
    <property type="entry name" value="Tll0287-like"/>
    <property type="match status" value="1"/>
</dbReference>
<organism evidence="18 19">
    <name type="scientific">Desulfovibrio legallii</name>
    <dbReference type="NCBI Taxonomy" id="571438"/>
    <lineage>
        <taxon>Bacteria</taxon>
        <taxon>Pseudomonadati</taxon>
        <taxon>Thermodesulfobacteriota</taxon>
        <taxon>Desulfovibrionia</taxon>
        <taxon>Desulfovibrionales</taxon>
        <taxon>Desulfovibrionaceae</taxon>
        <taxon>Desulfovibrio</taxon>
    </lineage>
</organism>